<organism evidence="9 10">
    <name type="scientific">Acetatifactor muris</name>
    <dbReference type="NCBI Taxonomy" id="879566"/>
    <lineage>
        <taxon>Bacteria</taxon>
        <taxon>Bacillati</taxon>
        <taxon>Bacillota</taxon>
        <taxon>Clostridia</taxon>
        <taxon>Lachnospirales</taxon>
        <taxon>Lachnospiraceae</taxon>
        <taxon>Acetatifactor</taxon>
    </lineage>
</organism>
<dbReference type="RefSeq" id="WP_172455276.1">
    <property type="nucleotide sequence ID" value="NZ_JANJZD010000044.1"/>
</dbReference>
<accession>A0A2K4ZNW5</accession>
<comment type="subcellular location">
    <subcellularLocation>
        <location evidence="1">Cell membrane</location>
        <topology evidence="1">Multi-pass membrane protein</topology>
    </subcellularLocation>
</comment>
<dbReference type="InterPro" id="IPR003838">
    <property type="entry name" value="ABC3_permease_C"/>
</dbReference>
<keyword evidence="10" id="KW-1185">Reference proteome</keyword>
<name>A0A2K4ZNW5_9FIRM</name>
<feature type="transmembrane region" description="Helical" evidence="7">
    <location>
        <begin position="321"/>
        <end position="343"/>
    </location>
</feature>
<gene>
    <name evidence="9" type="ORF">AMURIS_04903</name>
</gene>
<dbReference type="InterPro" id="IPR050250">
    <property type="entry name" value="Macrolide_Exporter_MacB"/>
</dbReference>
<evidence type="ECO:0000313" key="10">
    <source>
        <dbReference type="Proteomes" id="UP000236311"/>
    </source>
</evidence>
<dbReference type="PANTHER" id="PTHR30572">
    <property type="entry name" value="MEMBRANE COMPONENT OF TRANSPORTER-RELATED"/>
    <property type="match status" value="1"/>
</dbReference>
<dbReference type="EMBL" id="OFSM01000040">
    <property type="protein sequence ID" value="SOY32150.1"/>
    <property type="molecule type" value="Genomic_DNA"/>
</dbReference>
<dbReference type="AlphaFoldDB" id="A0A2K4ZNW5"/>
<evidence type="ECO:0000256" key="4">
    <source>
        <dbReference type="ARBA" id="ARBA00022989"/>
    </source>
</evidence>
<evidence type="ECO:0000256" key="1">
    <source>
        <dbReference type="ARBA" id="ARBA00004651"/>
    </source>
</evidence>
<dbReference type="GO" id="GO:0005886">
    <property type="term" value="C:plasma membrane"/>
    <property type="evidence" value="ECO:0007669"/>
    <property type="project" value="UniProtKB-SubCell"/>
</dbReference>
<feature type="transmembrane region" description="Helical" evidence="7">
    <location>
        <begin position="268"/>
        <end position="289"/>
    </location>
</feature>
<dbReference type="Pfam" id="PF02687">
    <property type="entry name" value="FtsX"/>
    <property type="match status" value="1"/>
</dbReference>
<evidence type="ECO:0000256" key="7">
    <source>
        <dbReference type="SAM" id="Phobius"/>
    </source>
</evidence>
<evidence type="ECO:0000259" key="8">
    <source>
        <dbReference type="Pfam" id="PF02687"/>
    </source>
</evidence>
<reference evidence="9 10" key="1">
    <citation type="submission" date="2018-01" db="EMBL/GenBank/DDBJ databases">
        <authorList>
            <person name="Gaut B.S."/>
            <person name="Morton B.R."/>
            <person name="Clegg M.T."/>
            <person name="Duvall M.R."/>
        </authorList>
    </citation>
    <scope>NUCLEOTIDE SEQUENCE [LARGE SCALE GENOMIC DNA]</scope>
    <source>
        <strain evidence="9">GP69</strain>
    </source>
</reference>
<feature type="transmembrane region" description="Helical" evidence="7">
    <location>
        <begin position="363"/>
        <end position="385"/>
    </location>
</feature>
<protein>
    <submittedName>
        <fullName evidence="9">FtsX-like permease family protein</fullName>
    </submittedName>
</protein>
<keyword evidence="5 7" id="KW-0472">Membrane</keyword>
<dbReference type="Proteomes" id="UP000236311">
    <property type="component" value="Unassembled WGS sequence"/>
</dbReference>
<keyword evidence="2" id="KW-1003">Cell membrane</keyword>
<evidence type="ECO:0000256" key="6">
    <source>
        <dbReference type="ARBA" id="ARBA00038076"/>
    </source>
</evidence>
<keyword evidence="3 7" id="KW-0812">Transmembrane</keyword>
<dbReference type="GO" id="GO:0022857">
    <property type="term" value="F:transmembrane transporter activity"/>
    <property type="evidence" value="ECO:0007669"/>
    <property type="project" value="TreeGrafter"/>
</dbReference>
<dbReference type="PANTHER" id="PTHR30572:SF4">
    <property type="entry name" value="ABC TRANSPORTER PERMEASE YTRF"/>
    <property type="match status" value="1"/>
</dbReference>
<evidence type="ECO:0000256" key="2">
    <source>
        <dbReference type="ARBA" id="ARBA00022475"/>
    </source>
</evidence>
<evidence type="ECO:0000313" key="9">
    <source>
        <dbReference type="EMBL" id="SOY32150.1"/>
    </source>
</evidence>
<keyword evidence="4 7" id="KW-1133">Transmembrane helix</keyword>
<proteinExistence type="inferred from homology"/>
<evidence type="ECO:0000256" key="3">
    <source>
        <dbReference type="ARBA" id="ARBA00022692"/>
    </source>
</evidence>
<sequence>MNCFVRASKYLYRKKRKAILLLLLFLVINVMVSGTLAIRASSLRLAEELRKNSEGKIMLESLDRQSGFKEQDLQEIMAAENINWINRISETNCLSSQMFPVAGNAESEDLFDVHGYDELEKDSPFAEHIYRVVEGYFPQSRDEIIINKYLAEKNGIQVGEKILLQSIEQQAVEAVVTGFFLAGDEERQTENVATANRIENQLYATTDFVNTLYGEKKFINAVVYVNDPELLGNTSGILAEMYEGRAVISSMDNTFQRLSLTIGQTERITFLILLMTILVGCAVAGLLLAMWTRGRKKEIAVLVSLGVSKGNIFLQMLSEELFLYGLAFIGAQVITVLLLPVVGGRMEHLQGNNSMLQLSTGGMIASLCAGLAGVMILTGISVFPYMKKQVKEVLSEMEG</sequence>
<evidence type="ECO:0000256" key="5">
    <source>
        <dbReference type="ARBA" id="ARBA00023136"/>
    </source>
</evidence>
<feature type="domain" description="ABC3 transporter permease C-terminal" evidence="8">
    <location>
        <begin position="271"/>
        <end position="387"/>
    </location>
</feature>
<comment type="similarity">
    <text evidence="6">Belongs to the ABC-4 integral membrane protein family.</text>
</comment>